<dbReference type="PANTHER" id="PTHR31084:SF0">
    <property type="entry name" value="ALPHA-L-FUCOSIDASE 2"/>
    <property type="match status" value="1"/>
</dbReference>
<comment type="caution">
    <text evidence="4">The sequence shown here is derived from an EMBL/GenBank/DDBJ whole genome shotgun (WGS) entry which is preliminary data.</text>
</comment>
<dbReference type="InterPro" id="IPR049053">
    <property type="entry name" value="AFCA-like_C"/>
</dbReference>
<proteinExistence type="predicted"/>
<evidence type="ECO:0000259" key="3">
    <source>
        <dbReference type="Pfam" id="PF22124"/>
    </source>
</evidence>
<dbReference type="Gene3D" id="2.70.98.50">
    <property type="entry name" value="putative glycoside hydrolase family protein from bacillus halodurans"/>
    <property type="match status" value="1"/>
</dbReference>
<dbReference type="InterPro" id="IPR054363">
    <property type="entry name" value="GH95_cat"/>
</dbReference>
<evidence type="ECO:0000313" key="5">
    <source>
        <dbReference type="Proteomes" id="UP000824214"/>
    </source>
</evidence>
<gene>
    <name evidence="4" type="ORF">H9942_00950</name>
</gene>
<dbReference type="Pfam" id="PF22124">
    <property type="entry name" value="Glyco_hydro_95_cat"/>
    <property type="match status" value="1"/>
</dbReference>
<evidence type="ECO:0000313" key="4">
    <source>
        <dbReference type="EMBL" id="HJB36620.1"/>
    </source>
</evidence>
<organism evidence="4 5">
    <name type="scientific">Candidatus Acutalibacter ornithocaccae</name>
    <dbReference type="NCBI Taxonomy" id="2838416"/>
    <lineage>
        <taxon>Bacteria</taxon>
        <taxon>Bacillati</taxon>
        <taxon>Bacillota</taxon>
        <taxon>Clostridia</taxon>
        <taxon>Eubacteriales</taxon>
        <taxon>Acutalibacteraceae</taxon>
        <taxon>Acutalibacter</taxon>
    </lineage>
</organism>
<dbReference type="InterPro" id="IPR008928">
    <property type="entry name" value="6-hairpin_glycosidase_sf"/>
</dbReference>
<protein>
    <submittedName>
        <fullName evidence="4">Glycoside hydrolase family 95 protein</fullName>
    </submittedName>
</protein>
<dbReference type="SUPFAM" id="SSF48208">
    <property type="entry name" value="Six-hairpin glycosidases"/>
    <property type="match status" value="1"/>
</dbReference>
<dbReference type="InterPro" id="IPR013780">
    <property type="entry name" value="Glyco_hydro_b"/>
</dbReference>
<dbReference type="EMBL" id="DWXZ01000014">
    <property type="protein sequence ID" value="HJB36620.1"/>
    <property type="molecule type" value="Genomic_DNA"/>
</dbReference>
<accession>A0A9D2RZ29</accession>
<reference evidence="4" key="1">
    <citation type="journal article" date="2021" name="PeerJ">
        <title>Extensive microbial diversity within the chicken gut microbiome revealed by metagenomics and culture.</title>
        <authorList>
            <person name="Gilroy R."/>
            <person name="Ravi A."/>
            <person name="Getino M."/>
            <person name="Pursley I."/>
            <person name="Horton D.L."/>
            <person name="Alikhan N.F."/>
            <person name="Baker D."/>
            <person name="Gharbi K."/>
            <person name="Hall N."/>
            <person name="Watson M."/>
            <person name="Adriaenssens E.M."/>
            <person name="Foster-Nyarko E."/>
            <person name="Jarju S."/>
            <person name="Secka A."/>
            <person name="Antonio M."/>
            <person name="Oren A."/>
            <person name="Chaudhuri R.R."/>
            <person name="La Ragione R."/>
            <person name="Hildebrand F."/>
            <person name="Pallen M.J."/>
        </authorList>
    </citation>
    <scope>NUCLEOTIDE SEQUENCE</scope>
    <source>
        <strain evidence="4">ChiBcolR8-3208</strain>
    </source>
</reference>
<dbReference type="InterPro" id="IPR016518">
    <property type="entry name" value="Alpha-L-fucosidase"/>
</dbReference>
<reference evidence="4" key="2">
    <citation type="submission" date="2021-04" db="EMBL/GenBank/DDBJ databases">
        <authorList>
            <person name="Gilroy R."/>
        </authorList>
    </citation>
    <scope>NUCLEOTIDE SEQUENCE</scope>
    <source>
        <strain evidence="4">ChiBcolR8-3208</strain>
    </source>
</reference>
<keyword evidence="4" id="KW-0378">Hydrolase</keyword>
<sequence length="787" mass="87114">MPKQEWKMEYDSPALVWDDALPLGNGRLGAMVYGHTGIERIQLNEDSLWSSGPMERNNRASLGMLPTIQKKVLEGKMQEAEDLISQYMFAAPYSMPRYECLGELDLALNQHTPFTSSWTPHSLDIDSYKGSLDLMKGVYTLTHSQDGVTYTREMFISYPAQVLCLRLRSDKPGAINLDIQMDRQKYSDQKSLDDRQPGVVKRGGGWAAVLLQENHTVGGNTILIGGETAGIRYASAARVACDGELLDPYTMLRAQGASEVCIYLAAATSNREKDPKGAALTLVDDAQRKGFDALLQEHIADFEPKMRACTLDLGQGPDLSLDKRLEAFQKGGQDPDLAALYFTFGRYLILSGSRVGSSPLNLQGIWNQEYMPFWDSKYTININIQMNYWPAEVANLSQEHQPLFDLITLMCERGKETARIMYGCRGSVCHHNTDFYGDCAPQDAYMAASVWQTGGAWMALHIWEHYLFTLDKEFLKKYYPVLREFALFFVDFLIDDGTGKLVTCPSVSPENRYICPDGFDTPVCAGPTMDNQIIRALFAACTDSARILGLDDPLTQEFQAVSAKLPENKVGSKGQLLEWREEVPELTPGMGHISHLWGAYPGDEINWKDTPQLCKAVERSLDLRVDNGAGENGWPAAWYICQYARLMDSEKAGHFIHQMLAHSATRSFLNSGMVFQIDGNLGGTAGIAEALIQSHTGILQLLPALPAAWKQGSVKGLRARGGYTVDMDWDNGALTTASLSSSQDGTAEIYGNTLAVEENGKAIPTQATQYGFSFPVEAGHTYTLSAR</sequence>
<dbReference type="InterPro" id="IPR012341">
    <property type="entry name" value="6hp_glycosidase-like_sf"/>
</dbReference>
<dbReference type="PIRSF" id="PIRSF007663">
    <property type="entry name" value="UCP007663"/>
    <property type="match status" value="1"/>
</dbReference>
<evidence type="ECO:0000259" key="1">
    <source>
        <dbReference type="Pfam" id="PF14498"/>
    </source>
</evidence>
<dbReference type="GO" id="GO:0004560">
    <property type="term" value="F:alpha-L-fucosidase activity"/>
    <property type="evidence" value="ECO:0007669"/>
    <property type="project" value="InterPro"/>
</dbReference>
<dbReference type="PANTHER" id="PTHR31084">
    <property type="entry name" value="ALPHA-L-FUCOSIDASE 2"/>
    <property type="match status" value="1"/>
</dbReference>
<dbReference type="InterPro" id="IPR027414">
    <property type="entry name" value="GH95_N_dom"/>
</dbReference>
<feature type="domain" description="Glycosyl hydrolase family 95 N-terminal" evidence="1">
    <location>
        <begin position="8"/>
        <end position="271"/>
    </location>
</feature>
<dbReference type="Proteomes" id="UP000824214">
    <property type="component" value="Unassembled WGS sequence"/>
</dbReference>
<dbReference type="Pfam" id="PF21307">
    <property type="entry name" value="Glyco_hydro_95_C"/>
    <property type="match status" value="1"/>
</dbReference>
<dbReference type="Pfam" id="PF14498">
    <property type="entry name" value="Glyco_hyd_65N_2"/>
    <property type="match status" value="1"/>
</dbReference>
<dbReference type="Gene3D" id="2.60.40.1180">
    <property type="entry name" value="Golgi alpha-mannosidase II"/>
    <property type="match status" value="1"/>
</dbReference>
<dbReference type="GO" id="GO:0005975">
    <property type="term" value="P:carbohydrate metabolic process"/>
    <property type="evidence" value="ECO:0007669"/>
    <property type="project" value="InterPro"/>
</dbReference>
<feature type="domain" description="Glycosyl hydrolase family 95 catalytic" evidence="3">
    <location>
        <begin position="291"/>
        <end position="691"/>
    </location>
</feature>
<dbReference type="AlphaFoldDB" id="A0A9D2RZ29"/>
<evidence type="ECO:0000259" key="2">
    <source>
        <dbReference type="Pfam" id="PF21307"/>
    </source>
</evidence>
<feature type="domain" description="Alpha fucosidase A-like C-terminal" evidence="2">
    <location>
        <begin position="693"/>
        <end position="784"/>
    </location>
</feature>
<dbReference type="Gene3D" id="1.50.10.10">
    <property type="match status" value="1"/>
</dbReference>
<name>A0A9D2RZ29_9FIRM</name>